<dbReference type="Proteomes" id="UP000051568">
    <property type="component" value="Unassembled WGS sequence"/>
</dbReference>
<organism evidence="2 3">
    <name type="scientific">Pediococcus cellicola</name>
    <dbReference type="NCBI Taxonomy" id="319652"/>
    <lineage>
        <taxon>Bacteria</taxon>
        <taxon>Bacillati</taxon>
        <taxon>Bacillota</taxon>
        <taxon>Bacilli</taxon>
        <taxon>Lactobacillales</taxon>
        <taxon>Lactobacillaceae</taxon>
        <taxon>Pediococcus</taxon>
    </lineage>
</organism>
<dbReference type="STRING" id="319652.IV80_GL001774"/>
<feature type="transmembrane region" description="Helical" evidence="1">
    <location>
        <begin position="159"/>
        <end position="178"/>
    </location>
</feature>
<keyword evidence="3" id="KW-1185">Reference proteome</keyword>
<dbReference type="OrthoDB" id="80065at2"/>
<reference evidence="2 3" key="1">
    <citation type="journal article" date="2015" name="Genome Announc.">
        <title>Expanding the biotechnology potential of lactobacilli through comparative genomics of 213 strains and associated genera.</title>
        <authorList>
            <person name="Sun Z."/>
            <person name="Harris H.M."/>
            <person name="McCann A."/>
            <person name="Guo C."/>
            <person name="Argimon S."/>
            <person name="Zhang W."/>
            <person name="Yang X."/>
            <person name="Jeffery I.B."/>
            <person name="Cooney J.C."/>
            <person name="Kagawa T.F."/>
            <person name="Liu W."/>
            <person name="Song Y."/>
            <person name="Salvetti E."/>
            <person name="Wrobel A."/>
            <person name="Rasinkangas P."/>
            <person name="Parkhill J."/>
            <person name="Rea M.C."/>
            <person name="O'Sullivan O."/>
            <person name="Ritari J."/>
            <person name="Douillard F.P."/>
            <person name="Paul Ross R."/>
            <person name="Yang R."/>
            <person name="Briner A.E."/>
            <person name="Felis G.E."/>
            <person name="de Vos W.M."/>
            <person name="Barrangou R."/>
            <person name="Klaenhammer T.R."/>
            <person name="Caufield P.W."/>
            <person name="Cui Y."/>
            <person name="Zhang H."/>
            <person name="O'Toole P.W."/>
        </authorList>
    </citation>
    <scope>NUCLEOTIDE SEQUENCE [LARGE SCALE GENOMIC DNA]</scope>
    <source>
        <strain evidence="2 3">DSM 17757</strain>
    </source>
</reference>
<gene>
    <name evidence="2" type="ORF">IV80_GL001774</name>
</gene>
<evidence type="ECO:0000313" key="3">
    <source>
        <dbReference type="Proteomes" id="UP000051568"/>
    </source>
</evidence>
<dbReference type="InterPro" id="IPR010374">
    <property type="entry name" value="DUF969"/>
</dbReference>
<evidence type="ECO:0000313" key="2">
    <source>
        <dbReference type="EMBL" id="KRN65931.1"/>
    </source>
</evidence>
<keyword evidence="1" id="KW-0472">Membrane</keyword>
<accession>A0A0R2ILX4</accession>
<feature type="transmembrane region" description="Helical" evidence="1">
    <location>
        <begin position="7"/>
        <end position="37"/>
    </location>
</feature>
<feature type="transmembrane region" description="Helical" evidence="1">
    <location>
        <begin position="190"/>
        <end position="211"/>
    </location>
</feature>
<dbReference type="Pfam" id="PF06149">
    <property type="entry name" value="DUF969"/>
    <property type="match status" value="1"/>
</dbReference>
<dbReference type="PATRIC" id="fig|319652.3.peg.1801"/>
<protein>
    <submittedName>
        <fullName evidence="2">Membrane protein</fullName>
    </submittedName>
</protein>
<sequence>MAYIRLIGVLVIILGFAFKLDTVAVVLISALATALASGIDFTQFLNILGQGFLDNRMVSLFFLTLPMIGVIERNGLKASAVNMIHRLQNLTPGRIFDIYLFIRELACVFGISLQGQVQFIRPLINPMAQAAASVEAKLAPKDVDRIKARSAATENFGNFFAQNLFVASGGVLLMASTMKSLGYSVNPTGIVLYSIPVALLTLVLVFIYNHLFDRQLAKKGRGNID</sequence>
<comment type="caution">
    <text evidence="2">The sequence shown here is derived from an EMBL/GenBank/DDBJ whole genome shotgun (WGS) entry which is preliminary data.</text>
</comment>
<proteinExistence type="predicted"/>
<feature type="transmembrane region" description="Helical" evidence="1">
    <location>
        <begin position="57"/>
        <end position="76"/>
    </location>
</feature>
<dbReference type="RefSeq" id="WP_057751623.1">
    <property type="nucleotide sequence ID" value="NZ_BJVH01000015.1"/>
</dbReference>
<keyword evidence="1" id="KW-0812">Transmembrane</keyword>
<dbReference type="AlphaFoldDB" id="A0A0R2ILX4"/>
<keyword evidence="1" id="KW-1133">Transmembrane helix</keyword>
<name>A0A0R2ILX4_9LACO</name>
<dbReference type="EMBL" id="JQBR01000007">
    <property type="protein sequence ID" value="KRN65931.1"/>
    <property type="molecule type" value="Genomic_DNA"/>
</dbReference>
<evidence type="ECO:0000256" key="1">
    <source>
        <dbReference type="SAM" id="Phobius"/>
    </source>
</evidence>